<organism evidence="6 7">
    <name type="scientific">Phaeosphaeria nodorum (strain SN15 / ATCC MYA-4574 / FGSC 10173)</name>
    <name type="common">Glume blotch fungus</name>
    <name type="synonym">Parastagonospora nodorum</name>
    <dbReference type="NCBI Taxonomy" id="321614"/>
    <lineage>
        <taxon>Eukaryota</taxon>
        <taxon>Fungi</taxon>
        <taxon>Dikarya</taxon>
        <taxon>Ascomycota</taxon>
        <taxon>Pezizomycotina</taxon>
        <taxon>Dothideomycetes</taxon>
        <taxon>Pleosporomycetidae</taxon>
        <taxon>Pleosporales</taxon>
        <taxon>Pleosporineae</taxon>
        <taxon>Phaeosphaeriaceae</taxon>
        <taxon>Parastagonospora</taxon>
    </lineage>
</organism>
<dbReference type="PANTHER" id="PTHR10961">
    <property type="entry name" value="PEROXISOMAL SARCOSINE OXIDASE"/>
    <property type="match status" value="1"/>
</dbReference>
<keyword evidence="2" id="KW-0285">Flavoprotein</keyword>
<dbReference type="KEGG" id="pno:SNOG_00030"/>
<gene>
    <name evidence="6" type="ORF">SNOG_00030</name>
</gene>
<dbReference type="GO" id="GO:0016491">
    <property type="term" value="F:oxidoreductase activity"/>
    <property type="evidence" value="ECO:0007669"/>
    <property type="project" value="UniProtKB-KW"/>
</dbReference>
<reference evidence="7" key="1">
    <citation type="journal article" date="2007" name="Plant Cell">
        <title>Dothideomycete-plant interactions illuminated by genome sequencing and EST analysis of the wheat pathogen Stagonospora nodorum.</title>
        <authorList>
            <person name="Hane J.K."/>
            <person name="Lowe R.G."/>
            <person name="Solomon P.S."/>
            <person name="Tan K.C."/>
            <person name="Schoch C.L."/>
            <person name="Spatafora J.W."/>
            <person name="Crous P.W."/>
            <person name="Kodira C."/>
            <person name="Birren B.W."/>
            <person name="Galagan J.E."/>
            <person name="Torriani S.F."/>
            <person name="McDonald B.A."/>
            <person name="Oliver R.P."/>
        </authorList>
    </citation>
    <scope>NUCLEOTIDE SEQUENCE [LARGE SCALE GENOMIC DNA]</scope>
    <source>
        <strain evidence="7">SN15 / ATCC MYA-4574 / FGSC 10173</strain>
    </source>
</reference>
<dbReference type="GO" id="GO:0050660">
    <property type="term" value="F:flavin adenine dinucleotide binding"/>
    <property type="evidence" value="ECO:0007669"/>
    <property type="project" value="InterPro"/>
</dbReference>
<name>Q0V7I4_PHANO</name>
<feature type="region of interest" description="Disordered" evidence="5">
    <location>
        <begin position="188"/>
        <end position="210"/>
    </location>
</feature>
<keyword evidence="4" id="KW-0560">Oxidoreductase</keyword>
<proteinExistence type="predicted"/>
<evidence type="ECO:0000313" key="7">
    <source>
        <dbReference type="Proteomes" id="UP000001055"/>
    </source>
</evidence>
<dbReference type="GeneID" id="5968125"/>
<evidence type="ECO:0000256" key="5">
    <source>
        <dbReference type="SAM" id="MobiDB-lite"/>
    </source>
</evidence>
<dbReference type="InParanoid" id="Q0V7I4"/>
<dbReference type="PANTHER" id="PTHR10961:SF45">
    <property type="entry name" value="FAD DEPENDENT OXIDOREDUCTASE DOMAIN-CONTAINING PROTEIN-RELATED"/>
    <property type="match status" value="1"/>
</dbReference>
<protein>
    <recommendedName>
        <fullName evidence="8">FAD dependent oxidoreductase domain-containing protein</fullName>
    </recommendedName>
</protein>
<dbReference type="STRING" id="321614.Q0V7I4"/>
<evidence type="ECO:0000256" key="1">
    <source>
        <dbReference type="ARBA" id="ARBA00001974"/>
    </source>
</evidence>
<dbReference type="AlphaFoldDB" id="Q0V7I4"/>
<dbReference type="Proteomes" id="UP000001055">
    <property type="component" value="Unassembled WGS sequence"/>
</dbReference>
<dbReference type="InterPro" id="IPR045170">
    <property type="entry name" value="MTOX"/>
</dbReference>
<dbReference type="Gene3D" id="3.30.9.10">
    <property type="entry name" value="D-Amino Acid Oxidase, subunit A, domain 2"/>
    <property type="match status" value="1"/>
</dbReference>
<comment type="cofactor">
    <cofactor evidence="1">
        <name>FAD</name>
        <dbReference type="ChEBI" id="CHEBI:57692"/>
    </cofactor>
</comment>
<dbReference type="EMBL" id="CH445325">
    <property type="protein sequence ID" value="EAT91525.1"/>
    <property type="molecule type" value="Genomic_DNA"/>
</dbReference>
<evidence type="ECO:0000313" key="6">
    <source>
        <dbReference type="EMBL" id="EAT91525.1"/>
    </source>
</evidence>
<keyword evidence="3" id="KW-0274">FAD</keyword>
<accession>Q0V7I4</accession>
<dbReference type="OMA" id="KVARHDY"/>
<evidence type="ECO:0000256" key="4">
    <source>
        <dbReference type="ARBA" id="ARBA00023002"/>
    </source>
</evidence>
<evidence type="ECO:0008006" key="8">
    <source>
        <dbReference type="Google" id="ProtNLM"/>
    </source>
</evidence>
<dbReference type="SUPFAM" id="SSF54373">
    <property type="entry name" value="FAD-linked reductases, C-terminal domain"/>
    <property type="match status" value="1"/>
</dbReference>
<evidence type="ECO:0000256" key="2">
    <source>
        <dbReference type="ARBA" id="ARBA00022630"/>
    </source>
</evidence>
<dbReference type="RefSeq" id="XP_001790728.1">
    <property type="nucleotide sequence ID" value="XM_001790676.1"/>
</dbReference>
<evidence type="ECO:0000256" key="3">
    <source>
        <dbReference type="ARBA" id="ARBA00022827"/>
    </source>
</evidence>
<sequence>MHNSTVATGQVLGYIKLVAEEMLNLKDLPIYINFDSDWFCFPPHVESGLLKVALYGWGYTRTDSTERGLSTPPITPGHIRANFVPEDGVARLLAGLREVLPAFAHRELDRVADCWYSDTPSGDFIIDHYPEHGNLFIAMGGGGKKSSAFKFLPILGKYVVQGLTGSLPLHLAEKWIFRTEYKDVDDSFRGDGSRGGSERRDFTAQEKARL</sequence>
<dbReference type="VEuPathDB" id="FungiDB:JI435_000300"/>